<proteinExistence type="predicted"/>
<feature type="region of interest" description="Disordered" evidence="1">
    <location>
        <begin position="241"/>
        <end position="264"/>
    </location>
</feature>
<evidence type="ECO:0000313" key="3">
    <source>
        <dbReference type="EMBL" id="NEG70222.1"/>
    </source>
</evidence>
<dbReference type="AlphaFoldDB" id="A0A6I5NNC6"/>
<feature type="transmembrane region" description="Helical" evidence="2">
    <location>
        <begin position="61"/>
        <end position="83"/>
    </location>
</feature>
<keyword evidence="4" id="KW-1185">Reference proteome</keyword>
<accession>A0A6I5NNC6</accession>
<reference evidence="3 4" key="1">
    <citation type="submission" date="2019-09" db="EMBL/GenBank/DDBJ databases">
        <title>Phylogenetic characterization of a novel taxon of the genus Bifidobacterium: Bifidobacterium choloepi sp. nov.</title>
        <authorList>
            <person name="Modesto M."/>
            <person name="Satti M."/>
        </authorList>
    </citation>
    <scope>NUCLEOTIDE SEQUENCE [LARGE SCALE GENOMIC DNA]</scope>
    <source>
        <strain evidence="3 4">BRDM6</strain>
    </source>
</reference>
<keyword evidence="2" id="KW-1133">Transmembrane helix</keyword>
<name>A0A6I5NNC6_9BIFI</name>
<dbReference type="InterPro" id="IPR025445">
    <property type="entry name" value="DUF4191"/>
</dbReference>
<protein>
    <submittedName>
        <fullName evidence="3">DUF4191 family protein</fullName>
    </submittedName>
</protein>
<evidence type="ECO:0000256" key="1">
    <source>
        <dbReference type="SAM" id="MobiDB-lite"/>
    </source>
</evidence>
<dbReference type="RefSeq" id="WP_163227810.1">
    <property type="nucleotide sequence ID" value="NZ_VYSG01000002.1"/>
</dbReference>
<dbReference type="EMBL" id="VYSG01000002">
    <property type="protein sequence ID" value="NEG70222.1"/>
    <property type="molecule type" value="Genomic_DNA"/>
</dbReference>
<keyword evidence="2" id="KW-0812">Transmembrane</keyword>
<dbReference type="Pfam" id="PF13829">
    <property type="entry name" value="DUF4191"/>
    <property type="match status" value="1"/>
</dbReference>
<evidence type="ECO:0000313" key="4">
    <source>
        <dbReference type="Proteomes" id="UP000469292"/>
    </source>
</evidence>
<feature type="compositionally biased region" description="Basic residues" evidence="1">
    <location>
        <begin position="255"/>
        <end position="264"/>
    </location>
</feature>
<organism evidence="3 4">
    <name type="scientific">Bifidobacterium choloepi</name>
    <dbReference type="NCBI Taxonomy" id="2614131"/>
    <lineage>
        <taxon>Bacteria</taxon>
        <taxon>Bacillati</taxon>
        <taxon>Actinomycetota</taxon>
        <taxon>Actinomycetes</taxon>
        <taxon>Bifidobacteriales</taxon>
        <taxon>Bifidobacteriaceae</taxon>
        <taxon>Bifidobacterium</taxon>
    </lineage>
</organism>
<feature type="transmembrane region" description="Helical" evidence="2">
    <location>
        <begin position="34"/>
        <end position="55"/>
    </location>
</feature>
<dbReference type="Proteomes" id="UP000469292">
    <property type="component" value="Unassembled WGS sequence"/>
</dbReference>
<sequence length="264" mass="29992">MAKEKQDKPRKPKKKGMFKQLIEIFKFTYRDDKALPWLTGVAGIAPIVVFIILGICLHWSWLGWICSMILAVMIGLLLFTIVLTRRADAVGYRQIEGKPGAAVSVLGNMKNAGFSFPQDPLWVDPRTQDVIWYGTSYNGIYLIGEGDYGRVHKAMDRIEKRLKGVTAGSDIPIFRISVGQGPKQVRIQDLRKKIVGMKAYVPTEHKNAIAKKVHGKRRFMMNKYQLGILNERLRTLQKKNMMGAPKGMDPNHPPKMSRRAMRGR</sequence>
<gene>
    <name evidence="3" type="ORF">F6S87_06380</name>
</gene>
<evidence type="ECO:0000256" key="2">
    <source>
        <dbReference type="SAM" id="Phobius"/>
    </source>
</evidence>
<comment type="caution">
    <text evidence="3">The sequence shown here is derived from an EMBL/GenBank/DDBJ whole genome shotgun (WGS) entry which is preliminary data.</text>
</comment>
<keyword evidence="2" id="KW-0472">Membrane</keyword>